<dbReference type="Proteomes" id="UP000092460">
    <property type="component" value="Unassembled WGS sequence"/>
</dbReference>
<evidence type="ECO:0000313" key="4">
    <source>
        <dbReference type="Proteomes" id="UP000092460"/>
    </source>
</evidence>
<keyword evidence="2" id="KW-0472">Membrane</keyword>
<feature type="region of interest" description="Disordered" evidence="1">
    <location>
        <begin position="32"/>
        <end position="82"/>
    </location>
</feature>
<feature type="transmembrane region" description="Helical" evidence="2">
    <location>
        <begin position="131"/>
        <end position="155"/>
    </location>
</feature>
<keyword evidence="2" id="KW-0812">Transmembrane</keyword>
<keyword evidence="4" id="KW-1185">Reference proteome</keyword>
<accession>A0A1B0BM76</accession>
<dbReference type="AlphaFoldDB" id="A0A1B0BM76"/>
<organism evidence="3 4">
    <name type="scientific">Glossina palpalis gambiensis</name>
    <dbReference type="NCBI Taxonomy" id="67801"/>
    <lineage>
        <taxon>Eukaryota</taxon>
        <taxon>Metazoa</taxon>
        <taxon>Ecdysozoa</taxon>
        <taxon>Arthropoda</taxon>
        <taxon>Hexapoda</taxon>
        <taxon>Insecta</taxon>
        <taxon>Pterygota</taxon>
        <taxon>Neoptera</taxon>
        <taxon>Endopterygota</taxon>
        <taxon>Diptera</taxon>
        <taxon>Brachycera</taxon>
        <taxon>Muscomorpha</taxon>
        <taxon>Hippoboscoidea</taxon>
        <taxon>Glossinidae</taxon>
        <taxon>Glossina</taxon>
    </lineage>
</organism>
<proteinExistence type="predicted"/>
<reference evidence="4" key="1">
    <citation type="submission" date="2015-01" db="EMBL/GenBank/DDBJ databases">
        <authorList>
            <person name="Aksoy S."/>
            <person name="Warren W."/>
            <person name="Wilson R.K."/>
        </authorList>
    </citation>
    <scope>NUCLEOTIDE SEQUENCE [LARGE SCALE GENOMIC DNA]</scope>
    <source>
        <strain evidence="4">IAEA</strain>
    </source>
</reference>
<keyword evidence="2" id="KW-1133">Transmembrane helix</keyword>
<feature type="compositionally biased region" description="Basic and acidic residues" evidence="1">
    <location>
        <begin position="32"/>
        <end position="41"/>
    </location>
</feature>
<evidence type="ECO:0000256" key="2">
    <source>
        <dbReference type="SAM" id="Phobius"/>
    </source>
</evidence>
<evidence type="ECO:0000313" key="3">
    <source>
        <dbReference type="EnsemblMetazoa" id="GPPI034510-PA"/>
    </source>
</evidence>
<sequence>MVENSEELATNTLTTSAHISTEKPLLHFSELHTGNDPEAQARKRSVTNRTHEEEGKARVYNSNNEERYQANREKPKSKKVSGHRIRGEAVLIKAATFNQKCTFCITSSEPAVQQNRKANSKMRPPLTGFNMVSLTTVITFNFFIVSLTYLSWALLSTVSISMVLD</sequence>
<evidence type="ECO:0000256" key="1">
    <source>
        <dbReference type="SAM" id="MobiDB-lite"/>
    </source>
</evidence>
<protein>
    <submittedName>
        <fullName evidence="3">Uncharacterized protein</fullName>
    </submittedName>
</protein>
<feature type="compositionally biased region" description="Basic and acidic residues" evidence="1">
    <location>
        <begin position="64"/>
        <end position="74"/>
    </location>
</feature>
<reference evidence="3" key="2">
    <citation type="submission" date="2020-05" db="UniProtKB">
        <authorList>
            <consortium name="EnsemblMetazoa"/>
        </authorList>
    </citation>
    <scope>IDENTIFICATION</scope>
    <source>
        <strain evidence="3">IAEA</strain>
    </source>
</reference>
<dbReference type="EnsemblMetazoa" id="GPPI034510-RA">
    <property type="protein sequence ID" value="GPPI034510-PA"/>
    <property type="gene ID" value="GPPI034510"/>
</dbReference>
<name>A0A1B0BM76_9MUSC</name>
<dbReference type="EMBL" id="JXJN01016724">
    <property type="status" value="NOT_ANNOTATED_CDS"/>
    <property type="molecule type" value="Genomic_DNA"/>
</dbReference>
<dbReference type="VEuPathDB" id="VectorBase:GPPI034510"/>